<organism evidence="1 2">
    <name type="scientific">Conidiobolus coronatus (strain ATCC 28846 / CBS 209.66 / NRRL 28638)</name>
    <name type="common">Delacroixia coronata</name>
    <dbReference type="NCBI Taxonomy" id="796925"/>
    <lineage>
        <taxon>Eukaryota</taxon>
        <taxon>Fungi</taxon>
        <taxon>Fungi incertae sedis</taxon>
        <taxon>Zoopagomycota</taxon>
        <taxon>Entomophthoromycotina</taxon>
        <taxon>Entomophthoromycetes</taxon>
        <taxon>Entomophthorales</taxon>
        <taxon>Ancylistaceae</taxon>
        <taxon>Conidiobolus</taxon>
    </lineage>
</organism>
<evidence type="ECO:0008006" key="3">
    <source>
        <dbReference type="Google" id="ProtNLM"/>
    </source>
</evidence>
<accession>A0A137NYG3</accession>
<reference evidence="1 2" key="1">
    <citation type="journal article" date="2015" name="Genome Biol. Evol.">
        <title>Phylogenomic analyses indicate that early fungi evolved digesting cell walls of algal ancestors of land plants.</title>
        <authorList>
            <person name="Chang Y."/>
            <person name="Wang S."/>
            <person name="Sekimoto S."/>
            <person name="Aerts A.L."/>
            <person name="Choi C."/>
            <person name="Clum A."/>
            <person name="LaButti K.M."/>
            <person name="Lindquist E.A."/>
            <person name="Yee Ngan C."/>
            <person name="Ohm R.A."/>
            <person name="Salamov A.A."/>
            <person name="Grigoriev I.V."/>
            <person name="Spatafora J.W."/>
            <person name="Berbee M.L."/>
        </authorList>
    </citation>
    <scope>NUCLEOTIDE SEQUENCE [LARGE SCALE GENOMIC DNA]</scope>
    <source>
        <strain evidence="1 2">NRRL 28638</strain>
    </source>
</reference>
<gene>
    <name evidence="1" type="ORF">CONCODRAFT_80021</name>
</gene>
<dbReference type="InterPro" id="IPR032675">
    <property type="entry name" value="LRR_dom_sf"/>
</dbReference>
<sequence>MKDLNWELVFKLKEFKAYYNSWDLNELSMTCKKFRNLLNSAVFKNFNFIAYVEANGYKSFKTEVVEEEEEINEANTPRNNNPDFAMCILPRNRDYKADVSNRINPYLPLTDEYIECKNQFKSDLKNLHIQPKQVGLYYSKDYYYLLRDIPDAFSKLSTLTITYSHLTVESLQHMLDNLNYLENFELTRYNFASFVKDKLNPIRLYTGEITNAGSTYLRLTPKHLPKLTNLECKVFGQDHEIEYLDNFLKLNTQIKNLKIGGGNLSKKTFDIFKSYENLTHLELSYLGYELSESDFNDFPILNRVSHLSILLRSDAESLHQLILKFPNLTSCLIEAIFGDFDQFYDICINLPKIKNLYLKKHSSWGHPIEITLPKIDNLTGIEFSLHSFSEYEKFKMNADSCKNLKSIKFIEDGEQISSDDSKLSPQLTGSWKVVHFHRSFSYYRNY</sequence>
<evidence type="ECO:0000313" key="1">
    <source>
        <dbReference type="EMBL" id="KXN67718.1"/>
    </source>
</evidence>
<dbReference type="Proteomes" id="UP000070444">
    <property type="component" value="Unassembled WGS sequence"/>
</dbReference>
<dbReference type="EMBL" id="KQ964617">
    <property type="protein sequence ID" value="KXN67718.1"/>
    <property type="molecule type" value="Genomic_DNA"/>
</dbReference>
<name>A0A137NYG3_CONC2</name>
<dbReference type="Gene3D" id="3.80.10.10">
    <property type="entry name" value="Ribonuclease Inhibitor"/>
    <property type="match status" value="1"/>
</dbReference>
<evidence type="ECO:0000313" key="2">
    <source>
        <dbReference type="Proteomes" id="UP000070444"/>
    </source>
</evidence>
<proteinExistence type="predicted"/>
<dbReference type="AlphaFoldDB" id="A0A137NYG3"/>
<protein>
    <recommendedName>
        <fullName evidence="3">F-box domain-containing protein</fullName>
    </recommendedName>
</protein>
<keyword evidence="2" id="KW-1185">Reference proteome</keyword>
<dbReference type="SUPFAM" id="SSF52047">
    <property type="entry name" value="RNI-like"/>
    <property type="match status" value="1"/>
</dbReference>